<reference evidence="1" key="2">
    <citation type="submission" date="2016-10" db="EMBL/GenBank/DDBJ databases">
        <authorList>
            <person name="de Groot N.N."/>
        </authorList>
    </citation>
    <scope>NUCLEOTIDE SEQUENCE [LARGE SCALE GENOMIC DNA]</scope>
    <source>
        <strain evidence="1">ATCC 20501</strain>
    </source>
</reference>
<evidence type="ECO:0000313" key="2">
    <source>
        <dbReference type="EMBL" id="SFE95496.1"/>
    </source>
</evidence>
<reference evidence="3 4" key="1">
    <citation type="submission" date="2016-10" db="EMBL/GenBank/DDBJ databases">
        <authorList>
            <person name="Varghese N."/>
            <person name="Submissions S."/>
        </authorList>
    </citation>
    <scope>NUCLEOTIDE SEQUENCE [LARGE SCALE GENOMIC DNA]</scope>
    <source>
        <strain evidence="4">ATCC 20501</strain>
        <strain evidence="2 3">CGMCC 4.3529</strain>
    </source>
</reference>
<dbReference type="CDD" id="cd00565">
    <property type="entry name" value="Ubl_ThiS"/>
    <property type="match status" value="1"/>
</dbReference>
<dbReference type="RefSeq" id="WP_093158442.1">
    <property type="nucleotide sequence ID" value="NZ_FNVB01000017.1"/>
</dbReference>
<dbReference type="InterPro" id="IPR016155">
    <property type="entry name" value="Mopterin_synth/thiamin_S_b"/>
</dbReference>
<dbReference type="Proteomes" id="UP000199690">
    <property type="component" value="Unassembled WGS sequence"/>
</dbReference>
<dbReference type="InterPro" id="IPR003749">
    <property type="entry name" value="ThiS/MoaD-like"/>
</dbReference>
<dbReference type="PANTHER" id="PTHR34472:SF1">
    <property type="entry name" value="SULFUR CARRIER PROTEIN THIS"/>
    <property type="match status" value="1"/>
</dbReference>
<keyword evidence="3" id="KW-1185">Reference proteome</keyword>
<dbReference type="Proteomes" id="UP000236729">
    <property type="component" value="Unassembled WGS sequence"/>
</dbReference>
<evidence type="ECO:0000313" key="1">
    <source>
        <dbReference type="EMBL" id="SEG98107.1"/>
    </source>
</evidence>
<sequence>MHVVINGQSKQVADGAGLAAVLAEFGVPERGVAVAVDGAVVPRSSWPGTDLRPGAAIEVLTAVQGG</sequence>
<dbReference type="EMBL" id="FNVB01000017">
    <property type="protein sequence ID" value="SEG98107.1"/>
    <property type="molecule type" value="Genomic_DNA"/>
</dbReference>
<dbReference type="EMBL" id="FOME01000016">
    <property type="protein sequence ID" value="SFE95496.1"/>
    <property type="molecule type" value="Genomic_DNA"/>
</dbReference>
<gene>
    <name evidence="1" type="ORF">SAMN02982929_06982</name>
    <name evidence="2" type="ORF">SAMN05216506_116114</name>
</gene>
<dbReference type="SUPFAM" id="SSF54285">
    <property type="entry name" value="MoaD/ThiS"/>
    <property type="match status" value="1"/>
</dbReference>
<dbReference type="NCBIfam" id="TIGR01683">
    <property type="entry name" value="thiS"/>
    <property type="match status" value="1"/>
</dbReference>
<dbReference type="InterPro" id="IPR012675">
    <property type="entry name" value="Beta-grasp_dom_sf"/>
</dbReference>
<evidence type="ECO:0000313" key="4">
    <source>
        <dbReference type="Proteomes" id="UP000236729"/>
    </source>
</evidence>
<dbReference type="SMR" id="A0A1H6EJQ9"/>
<dbReference type="Gene3D" id="3.10.20.30">
    <property type="match status" value="1"/>
</dbReference>
<evidence type="ECO:0000313" key="3">
    <source>
        <dbReference type="Proteomes" id="UP000199690"/>
    </source>
</evidence>
<organism evidence="1 4">
    <name type="scientific">Saccharopolyspora kobensis</name>
    <dbReference type="NCBI Taxonomy" id="146035"/>
    <lineage>
        <taxon>Bacteria</taxon>
        <taxon>Bacillati</taxon>
        <taxon>Actinomycetota</taxon>
        <taxon>Actinomycetes</taxon>
        <taxon>Pseudonocardiales</taxon>
        <taxon>Pseudonocardiaceae</taxon>
        <taxon>Saccharopolyspora</taxon>
    </lineage>
</organism>
<dbReference type="InterPro" id="IPR010035">
    <property type="entry name" value="Thi_S"/>
</dbReference>
<proteinExistence type="predicted"/>
<accession>A0A1H6EJQ9</accession>
<dbReference type="AlphaFoldDB" id="A0A1H6EJQ9"/>
<name>A0A1H6EJQ9_9PSEU</name>
<dbReference type="Pfam" id="PF02597">
    <property type="entry name" value="ThiS"/>
    <property type="match status" value="1"/>
</dbReference>
<dbReference type="PANTHER" id="PTHR34472">
    <property type="entry name" value="SULFUR CARRIER PROTEIN THIS"/>
    <property type="match status" value="1"/>
</dbReference>
<accession>A0A1I2ESN9</accession>
<protein>
    <submittedName>
        <fullName evidence="1">Sulfur carrier protein</fullName>
    </submittedName>
</protein>